<dbReference type="SUPFAM" id="SSF56322">
    <property type="entry name" value="ADC synthase"/>
    <property type="match status" value="1"/>
</dbReference>
<feature type="non-terminal residue" evidence="10">
    <location>
        <position position="1"/>
    </location>
</feature>
<feature type="domain" description="Anthranilate synthase component I N-terminal" evidence="9">
    <location>
        <begin position="63"/>
        <end position="192"/>
    </location>
</feature>
<accession>A0ABN7WDT6</accession>
<dbReference type="PRINTS" id="PR00095">
    <property type="entry name" value="ANTSNTHASEI"/>
</dbReference>
<dbReference type="EMBL" id="CAJVQB010040226">
    <property type="protein sequence ID" value="CAG8828168.1"/>
    <property type="molecule type" value="Genomic_DNA"/>
</dbReference>
<dbReference type="Pfam" id="PF00425">
    <property type="entry name" value="Chorismate_bind"/>
    <property type="match status" value="1"/>
</dbReference>
<dbReference type="Gene3D" id="3.60.120.10">
    <property type="entry name" value="Anthranilate synthase"/>
    <property type="match status" value="1"/>
</dbReference>
<keyword evidence="4" id="KW-0028">Amino-acid biosynthesis</keyword>
<keyword evidence="5" id="KW-0822">Tryptophan biosynthesis</keyword>
<dbReference type="Pfam" id="PF04715">
    <property type="entry name" value="Anth_synt_I_N"/>
    <property type="match status" value="1"/>
</dbReference>
<dbReference type="InterPro" id="IPR019999">
    <property type="entry name" value="Anth_synth_I-like"/>
</dbReference>
<feature type="domain" description="Chorismate-utilising enzyme C-terminal" evidence="8">
    <location>
        <begin position="251"/>
        <end position="504"/>
    </location>
</feature>
<evidence type="ECO:0000313" key="10">
    <source>
        <dbReference type="EMBL" id="CAG8828168.1"/>
    </source>
</evidence>
<reference evidence="10 11" key="1">
    <citation type="submission" date="2021-06" db="EMBL/GenBank/DDBJ databases">
        <authorList>
            <person name="Kallberg Y."/>
            <person name="Tangrot J."/>
            <person name="Rosling A."/>
        </authorList>
    </citation>
    <scope>NUCLEOTIDE SEQUENCE [LARGE SCALE GENOMIC DNA]</scope>
    <source>
        <strain evidence="10 11">120-4 pot B 10/14</strain>
    </source>
</reference>
<keyword evidence="11" id="KW-1185">Reference proteome</keyword>
<evidence type="ECO:0000256" key="3">
    <source>
        <dbReference type="ARBA" id="ARBA00012266"/>
    </source>
</evidence>
<evidence type="ECO:0000259" key="9">
    <source>
        <dbReference type="Pfam" id="PF04715"/>
    </source>
</evidence>
<evidence type="ECO:0000256" key="1">
    <source>
        <dbReference type="ARBA" id="ARBA00004873"/>
    </source>
</evidence>
<comment type="pathway">
    <text evidence="1">Amino-acid biosynthesis; L-tryptophan biosynthesis; L-tryptophan from chorismate: step 1/5.</text>
</comment>
<keyword evidence="6" id="KW-0057">Aromatic amino acid biosynthesis</keyword>
<protein>
    <recommendedName>
        <fullName evidence="3">anthranilate synthase</fullName>
        <ecNumber evidence="3">4.1.3.27</ecNumber>
    </recommendedName>
</protein>
<evidence type="ECO:0000259" key="8">
    <source>
        <dbReference type="Pfam" id="PF00425"/>
    </source>
</evidence>
<comment type="caution">
    <text evidence="10">The sequence shown here is derived from an EMBL/GenBank/DDBJ whole genome shotgun (WGS) entry which is preliminary data.</text>
</comment>
<sequence length="525" mass="59762">LDKIHFVYTRLSGHEFKFNNRVGNFPPRNKNMYDFKPSLQEVKELVTEKKGNTIPIYCTIPADLLTPVGAYLRIAEQSKFSFLFESVTGGERIGRYSFLGADPYRVLKIGDNEAFTGDPLNVLEEELKSINYIPVPGLPLFTGGAVGYVAYDCIKYFEPRTARELDDPLGLPDSVFLFVDTLIIFDHLYHIVNVVSHYRNDVEDLKFADYQYQKATDKIKHVLNLLKKEVTPNLAQKEIVLNQTSVSNVGKDGYKEFVTTLKDYIKKGDIIQAVPSQRFARPTTIHPFNAYRHLRTLNPSPYLFYIDVNDLQIVGASPELLVKVEDDIVYTHPIAGTRKRGRTKEEDEMLAKELLNDPKERSEHIMLVDLGRNDVNRVCQPQTVKVDSLMHIERYSHVMHIVSQVSGKLRPDKTRFDAFRSIFPAGTVTGAPKVRAMELIAELEREKRGIYAGAVGHFDFSNSVDTCIAIRTMVFKDGFVYLQAGGGIVYDSNEESEYQETIHKLQSNVTCIDKAEEYHSKLQQN</sequence>
<dbReference type="InterPro" id="IPR006805">
    <property type="entry name" value="Anth_synth_I_N"/>
</dbReference>
<dbReference type="PANTHER" id="PTHR11236:SF9">
    <property type="entry name" value="ANTHRANILATE SYNTHASE COMPONENT 1"/>
    <property type="match status" value="1"/>
</dbReference>
<name>A0ABN7WDT6_GIGMA</name>
<evidence type="ECO:0000256" key="5">
    <source>
        <dbReference type="ARBA" id="ARBA00022822"/>
    </source>
</evidence>
<keyword evidence="7" id="KW-0456">Lyase</keyword>
<dbReference type="InterPro" id="IPR005801">
    <property type="entry name" value="ADC_synthase"/>
</dbReference>
<comment type="similarity">
    <text evidence="2">Belongs to the anthranilate synthase component I family.</text>
</comment>
<evidence type="ECO:0000256" key="7">
    <source>
        <dbReference type="ARBA" id="ARBA00023239"/>
    </source>
</evidence>
<dbReference type="PANTHER" id="PTHR11236">
    <property type="entry name" value="AMINOBENZOATE/ANTHRANILATE SYNTHASE"/>
    <property type="match status" value="1"/>
</dbReference>
<evidence type="ECO:0000256" key="4">
    <source>
        <dbReference type="ARBA" id="ARBA00022605"/>
    </source>
</evidence>
<evidence type="ECO:0000256" key="2">
    <source>
        <dbReference type="ARBA" id="ARBA00009562"/>
    </source>
</evidence>
<dbReference type="InterPro" id="IPR005256">
    <property type="entry name" value="Anth_synth_I_PabB"/>
</dbReference>
<dbReference type="EC" id="4.1.3.27" evidence="3"/>
<dbReference type="Proteomes" id="UP000789901">
    <property type="component" value="Unassembled WGS sequence"/>
</dbReference>
<evidence type="ECO:0000256" key="6">
    <source>
        <dbReference type="ARBA" id="ARBA00023141"/>
    </source>
</evidence>
<dbReference type="NCBIfam" id="TIGR00564">
    <property type="entry name" value="trpE_most"/>
    <property type="match status" value="1"/>
</dbReference>
<gene>
    <name evidence="10" type="ORF">GMARGA_LOCUS29621</name>
</gene>
<proteinExistence type="inferred from homology"/>
<evidence type="ECO:0000313" key="11">
    <source>
        <dbReference type="Proteomes" id="UP000789901"/>
    </source>
</evidence>
<dbReference type="InterPro" id="IPR015890">
    <property type="entry name" value="Chorismate_C"/>
</dbReference>
<organism evidence="10 11">
    <name type="scientific">Gigaspora margarita</name>
    <dbReference type="NCBI Taxonomy" id="4874"/>
    <lineage>
        <taxon>Eukaryota</taxon>
        <taxon>Fungi</taxon>
        <taxon>Fungi incertae sedis</taxon>
        <taxon>Mucoromycota</taxon>
        <taxon>Glomeromycotina</taxon>
        <taxon>Glomeromycetes</taxon>
        <taxon>Diversisporales</taxon>
        <taxon>Gigasporaceae</taxon>
        <taxon>Gigaspora</taxon>
    </lineage>
</organism>